<dbReference type="CDD" id="cd08977">
    <property type="entry name" value="SusD"/>
    <property type="match status" value="1"/>
</dbReference>
<proteinExistence type="inferred from homology"/>
<evidence type="ECO:0000256" key="2">
    <source>
        <dbReference type="ARBA" id="ARBA00006275"/>
    </source>
</evidence>
<dbReference type="RefSeq" id="WP_119606317.1">
    <property type="nucleotide sequence ID" value="NZ_QXFH01000023.1"/>
</dbReference>
<evidence type="ECO:0000259" key="7">
    <source>
        <dbReference type="Pfam" id="PF07980"/>
    </source>
</evidence>
<evidence type="ECO:0000259" key="8">
    <source>
        <dbReference type="Pfam" id="PF14322"/>
    </source>
</evidence>
<organism evidence="9 10">
    <name type="scientific">Flagellimonas lutimaris</name>
    <dbReference type="NCBI Taxonomy" id="475082"/>
    <lineage>
        <taxon>Bacteria</taxon>
        <taxon>Pseudomonadati</taxon>
        <taxon>Bacteroidota</taxon>
        <taxon>Flavobacteriia</taxon>
        <taxon>Flavobacteriales</taxon>
        <taxon>Flavobacteriaceae</taxon>
        <taxon>Flagellimonas</taxon>
    </lineage>
</organism>
<evidence type="ECO:0000256" key="6">
    <source>
        <dbReference type="SAM" id="SignalP"/>
    </source>
</evidence>
<dbReference type="OrthoDB" id="621570at2"/>
<dbReference type="InterPro" id="IPR033985">
    <property type="entry name" value="SusD-like_N"/>
</dbReference>
<dbReference type="AlphaFoldDB" id="A0A3A1NC08"/>
<feature type="chain" id="PRO_5017311129" evidence="6">
    <location>
        <begin position="28"/>
        <end position="466"/>
    </location>
</feature>
<evidence type="ECO:0000256" key="4">
    <source>
        <dbReference type="ARBA" id="ARBA00023136"/>
    </source>
</evidence>
<keyword evidence="5" id="KW-0998">Cell outer membrane</keyword>
<dbReference type="InterPro" id="IPR012944">
    <property type="entry name" value="SusD_RagB_dom"/>
</dbReference>
<accession>A0A3A1NC08</accession>
<name>A0A3A1NC08_9FLAO</name>
<dbReference type="InterPro" id="IPR011990">
    <property type="entry name" value="TPR-like_helical_dom_sf"/>
</dbReference>
<sequence length="466" mass="52367">MKTLNIYFRKVLQVGYLTLALSFFALGSCEDFVDVDLPKDQITGDIVFQDPATIEAALGRIYSQLRENAFSTGRSSGITYLMGHYADELSLNAIDLPNVQVYANNNVLPSDNTVKGYWDTGYSMIYEANRIIEGVETSKALSTEEKSKLMGEAKFLRAFAHFYLMHLFGPVPYISSTDYRVNSEVARMEVELVYQKLIEDLTSAKDSLPALFGIPEKARASHWAASALLARVFLYQGDFESALTEAEYVINKSGYLLEPDLDSVFLIESTETLWHLDTELEGTNTYEGFTFRVDVPNPDTILSETLINGFEAGDARFSSWINGVEDEGATWYFPFKYKQASNTEQTLERSVMLRLAETYLIAAEAATQTGNTTQGLMYLNAIRERAGLAPLGASNPNILLEAIWKERQHELFTEMGHRFFDLKRTGRATQVLQPIKPDWQATDVLLPLPESELLANPELEPQNDGY</sequence>
<dbReference type="Proteomes" id="UP000266067">
    <property type="component" value="Unassembled WGS sequence"/>
</dbReference>
<feature type="signal peptide" evidence="6">
    <location>
        <begin position="1"/>
        <end position="27"/>
    </location>
</feature>
<feature type="domain" description="SusD-like N-terminal" evidence="8">
    <location>
        <begin position="92"/>
        <end position="234"/>
    </location>
</feature>
<protein>
    <submittedName>
        <fullName evidence="9">RagB/SusD family nutrient uptake outer membrane protein</fullName>
    </submittedName>
</protein>
<evidence type="ECO:0000313" key="9">
    <source>
        <dbReference type="EMBL" id="RIV37500.1"/>
    </source>
</evidence>
<evidence type="ECO:0000256" key="3">
    <source>
        <dbReference type="ARBA" id="ARBA00022729"/>
    </source>
</evidence>
<dbReference type="Pfam" id="PF07980">
    <property type="entry name" value="SusD_RagB"/>
    <property type="match status" value="1"/>
</dbReference>
<keyword evidence="4" id="KW-0472">Membrane</keyword>
<dbReference type="GO" id="GO:0009279">
    <property type="term" value="C:cell outer membrane"/>
    <property type="evidence" value="ECO:0007669"/>
    <property type="project" value="UniProtKB-SubCell"/>
</dbReference>
<dbReference type="Pfam" id="PF14322">
    <property type="entry name" value="SusD-like_3"/>
    <property type="match status" value="1"/>
</dbReference>
<comment type="similarity">
    <text evidence="2">Belongs to the SusD family.</text>
</comment>
<reference evidence="9 10" key="1">
    <citation type="submission" date="2018-08" db="EMBL/GenBank/DDBJ databases">
        <title>Proposal of Muricauda 72 sp.nov. and Muricauda NH166 sp.nov., isolated from seawater.</title>
        <authorList>
            <person name="Cheng H."/>
            <person name="Wu Y.-H."/>
            <person name="Guo L.-L."/>
            <person name="Xu X.-W."/>
        </authorList>
    </citation>
    <scope>NUCLEOTIDE SEQUENCE [LARGE SCALE GENOMIC DNA]</scope>
    <source>
        <strain evidence="9 10">KCTC 22173</strain>
    </source>
</reference>
<dbReference type="Gene3D" id="1.25.40.390">
    <property type="match status" value="1"/>
</dbReference>
<feature type="domain" description="RagB/SusD" evidence="7">
    <location>
        <begin position="325"/>
        <end position="466"/>
    </location>
</feature>
<dbReference type="EMBL" id="QXFH01000023">
    <property type="protein sequence ID" value="RIV37500.1"/>
    <property type="molecule type" value="Genomic_DNA"/>
</dbReference>
<evidence type="ECO:0000313" key="10">
    <source>
        <dbReference type="Proteomes" id="UP000266067"/>
    </source>
</evidence>
<keyword evidence="3 6" id="KW-0732">Signal</keyword>
<comment type="caution">
    <text evidence="9">The sequence shown here is derived from an EMBL/GenBank/DDBJ whole genome shotgun (WGS) entry which is preliminary data.</text>
</comment>
<keyword evidence="10" id="KW-1185">Reference proteome</keyword>
<dbReference type="PROSITE" id="PS51257">
    <property type="entry name" value="PROKAR_LIPOPROTEIN"/>
    <property type="match status" value="1"/>
</dbReference>
<gene>
    <name evidence="9" type="ORF">D2V08_01170</name>
</gene>
<evidence type="ECO:0000256" key="1">
    <source>
        <dbReference type="ARBA" id="ARBA00004442"/>
    </source>
</evidence>
<dbReference type="SUPFAM" id="SSF48452">
    <property type="entry name" value="TPR-like"/>
    <property type="match status" value="1"/>
</dbReference>
<evidence type="ECO:0000256" key="5">
    <source>
        <dbReference type="ARBA" id="ARBA00023237"/>
    </source>
</evidence>
<comment type="subcellular location">
    <subcellularLocation>
        <location evidence="1">Cell outer membrane</location>
    </subcellularLocation>
</comment>